<keyword evidence="8" id="KW-1185">Reference proteome</keyword>
<keyword evidence="5" id="KW-0732">Signal</keyword>
<evidence type="ECO:0000256" key="3">
    <source>
        <dbReference type="ARBA" id="ARBA00022691"/>
    </source>
</evidence>
<evidence type="ECO:0000313" key="7">
    <source>
        <dbReference type="EMBL" id="PPE66725.1"/>
    </source>
</evidence>
<gene>
    <name evidence="7" type="ORF">C1704_08570</name>
</gene>
<dbReference type="EMBL" id="PSNX01000006">
    <property type="protein sequence ID" value="PPE66725.1"/>
    <property type="molecule type" value="Genomic_DNA"/>
</dbReference>
<dbReference type="GO" id="GO:0032259">
    <property type="term" value="P:methylation"/>
    <property type="evidence" value="ECO:0007669"/>
    <property type="project" value="UniProtKB-KW"/>
</dbReference>
<dbReference type="SUPFAM" id="SSF53335">
    <property type="entry name" value="S-adenosyl-L-methionine-dependent methyltransferases"/>
    <property type="match status" value="1"/>
</dbReference>
<evidence type="ECO:0000256" key="4">
    <source>
        <dbReference type="SAM" id="MobiDB-lite"/>
    </source>
</evidence>
<evidence type="ECO:0000259" key="6">
    <source>
        <dbReference type="Pfam" id="PF13847"/>
    </source>
</evidence>
<keyword evidence="2 7" id="KW-0808">Transferase</keyword>
<dbReference type="CDD" id="cd02440">
    <property type="entry name" value="AdoMet_MTases"/>
    <property type="match status" value="1"/>
</dbReference>
<evidence type="ECO:0000256" key="2">
    <source>
        <dbReference type="ARBA" id="ARBA00022679"/>
    </source>
</evidence>
<feature type="chain" id="PRO_5015517930" evidence="5">
    <location>
        <begin position="32"/>
        <end position="291"/>
    </location>
</feature>
<dbReference type="Pfam" id="PF13847">
    <property type="entry name" value="Methyltransf_31"/>
    <property type="match status" value="1"/>
</dbReference>
<sequence length="291" mass="31691">MATAPVSRRSAAWKLCCGALLLGLAPALSLAQPKLGDEAYQPEVGQPGKDVVWVPTPDEVVKAMLDMAQVTSKDYVVDLGSGDGKIAIAAARRGARAHGIEYNPDMVALSKRNAERAGLKNVTFVQGDIFESDFRDADVITLYLLPSLNEKLRPILLDMKPGTRVTSHQFDMGDWMPDEVRELDGRRALFWVVPAKVQGDWSVQIGTGPRAETLKLSLTQSYQKVSGRMVWGTRDAALDQPSLRGGRLVFTALDANGQRNRFEATAGHDGRMSGTVIGPNGQRRNFTATRS</sequence>
<dbReference type="PANTHER" id="PTHR13610">
    <property type="entry name" value="METHYLTRANSFERASE DOMAIN-CONTAINING PROTEIN"/>
    <property type="match status" value="1"/>
</dbReference>
<reference evidence="7 8" key="1">
    <citation type="submission" date="2018-02" db="EMBL/GenBank/DDBJ databases">
        <title>Reclassifiation of [Polyangium] brachysporum DSM 7029 as Guopingzhaonella breviflexa gen. nov., sp. nov., a member of the family Comamonadaceae.</title>
        <authorList>
            <person name="Tang B."/>
        </authorList>
    </citation>
    <scope>NUCLEOTIDE SEQUENCE [LARGE SCALE GENOMIC DNA]</scope>
    <source>
        <strain evidence="7 8">BCRC 80649</strain>
    </source>
</reference>
<dbReference type="Proteomes" id="UP000238605">
    <property type="component" value="Unassembled WGS sequence"/>
</dbReference>
<dbReference type="InterPro" id="IPR026170">
    <property type="entry name" value="FAM173A/B"/>
</dbReference>
<feature type="domain" description="Methyltransferase" evidence="6">
    <location>
        <begin position="73"/>
        <end position="183"/>
    </location>
</feature>
<dbReference type="InterPro" id="IPR029063">
    <property type="entry name" value="SAM-dependent_MTases_sf"/>
</dbReference>
<dbReference type="InterPro" id="IPR025714">
    <property type="entry name" value="Methyltranfer_dom"/>
</dbReference>
<dbReference type="GO" id="GO:0016279">
    <property type="term" value="F:protein-lysine N-methyltransferase activity"/>
    <property type="evidence" value="ECO:0007669"/>
    <property type="project" value="InterPro"/>
</dbReference>
<feature type="region of interest" description="Disordered" evidence="4">
    <location>
        <begin position="265"/>
        <end position="291"/>
    </location>
</feature>
<keyword evidence="3" id="KW-0949">S-adenosyl-L-methionine</keyword>
<name>A0A2S5SVF3_9BURK</name>
<evidence type="ECO:0000313" key="8">
    <source>
        <dbReference type="Proteomes" id="UP000238605"/>
    </source>
</evidence>
<feature type="compositionally biased region" description="Polar residues" evidence="4">
    <location>
        <begin position="282"/>
        <end position="291"/>
    </location>
</feature>
<accession>A0A2S5SVF3</accession>
<proteinExistence type="predicted"/>
<comment type="caution">
    <text evidence="7">The sequence shown here is derived from an EMBL/GenBank/DDBJ whole genome shotgun (WGS) entry which is preliminary data.</text>
</comment>
<evidence type="ECO:0000256" key="5">
    <source>
        <dbReference type="SAM" id="SignalP"/>
    </source>
</evidence>
<dbReference type="Gene3D" id="3.40.50.150">
    <property type="entry name" value="Vaccinia Virus protein VP39"/>
    <property type="match status" value="1"/>
</dbReference>
<dbReference type="PANTHER" id="PTHR13610:SF11">
    <property type="entry name" value="METHYLTRANSFERASE DOMAIN-CONTAINING PROTEIN"/>
    <property type="match status" value="1"/>
</dbReference>
<feature type="signal peptide" evidence="5">
    <location>
        <begin position="1"/>
        <end position="31"/>
    </location>
</feature>
<evidence type="ECO:0000256" key="1">
    <source>
        <dbReference type="ARBA" id="ARBA00022603"/>
    </source>
</evidence>
<dbReference type="AlphaFoldDB" id="A0A2S5SVF3"/>
<protein>
    <submittedName>
        <fullName evidence="7">SAM-dependent methyltransferase</fullName>
    </submittedName>
</protein>
<organism evidence="7 8">
    <name type="scientific">Caldimonas caldifontis</name>
    <dbReference type="NCBI Taxonomy" id="1452508"/>
    <lineage>
        <taxon>Bacteria</taxon>
        <taxon>Pseudomonadati</taxon>
        <taxon>Pseudomonadota</taxon>
        <taxon>Betaproteobacteria</taxon>
        <taxon>Burkholderiales</taxon>
        <taxon>Sphaerotilaceae</taxon>
        <taxon>Caldimonas</taxon>
    </lineage>
</organism>
<dbReference type="OrthoDB" id="281208at2"/>
<keyword evidence="1 7" id="KW-0489">Methyltransferase</keyword>